<organism evidence="1 2">
    <name type="scientific">Penicillium capsulatum</name>
    <dbReference type="NCBI Taxonomy" id="69766"/>
    <lineage>
        <taxon>Eukaryota</taxon>
        <taxon>Fungi</taxon>
        <taxon>Dikarya</taxon>
        <taxon>Ascomycota</taxon>
        <taxon>Pezizomycotina</taxon>
        <taxon>Eurotiomycetes</taxon>
        <taxon>Eurotiomycetidae</taxon>
        <taxon>Eurotiales</taxon>
        <taxon>Aspergillaceae</taxon>
        <taxon>Penicillium</taxon>
    </lineage>
</organism>
<dbReference type="Proteomes" id="UP001146351">
    <property type="component" value="Unassembled WGS sequence"/>
</dbReference>
<dbReference type="AlphaFoldDB" id="A0A9W9I8A3"/>
<protein>
    <submittedName>
        <fullName evidence="1">Nucleoside-diphosphate-sugar epimerase</fullName>
    </submittedName>
</protein>
<accession>A0A9W9I8A3</accession>
<reference evidence="1" key="1">
    <citation type="submission" date="2022-11" db="EMBL/GenBank/DDBJ databases">
        <authorList>
            <person name="Petersen C."/>
        </authorList>
    </citation>
    <scope>NUCLEOTIDE SEQUENCE</scope>
    <source>
        <strain evidence="1">IBT 21917</strain>
    </source>
</reference>
<reference evidence="1" key="2">
    <citation type="journal article" date="2023" name="IMA Fungus">
        <title>Comparative genomic study of the Penicillium genus elucidates a diverse pangenome and 15 lateral gene transfer events.</title>
        <authorList>
            <person name="Petersen C."/>
            <person name="Sorensen T."/>
            <person name="Nielsen M.R."/>
            <person name="Sondergaard T.E."/>
            <person name="Sorensen J.L."/>
            <person name="Fitzpatrick D.A."/>
            <person name="Frisvad J.C."/>
            <person name="Nielsen K.L."/>
        </authorList>
    </citation>
    <scope>NUCLEOTIDE SEQUENCE</scope>
    <source>
        <strain evidence="1">IBT 21917</strain>
    </source>
</reference>
<gene>
    <name evidence="1" type="ORF">N7492_004664</name>
</gene>
<evidence type="ECO:0000313" key="1">
    <source>
        <dbReference type="EMBL" id="KAJ5172071.1"/>
    </source>
</evidence>
<evidence type="ECO:0000313" key="2">
    <source>
        <dbReference type="Proteomes" id="UP001146351"/>
    </source>
</evidence>
<proteinExistence type="predicted"/>
<comment type="caution">
    <text evidence="1">The sequence shown here is derived from an EMBL/GenBank/DDBJ whole genome shotgun (WGS) entry which is preliminary data.</text>
</comment>
<dbReference type="OrthoDB" id="2130169at2759"/>
<name>A0A9W9I8A3_9EURO</name>
<dbReference type="EMBL" id="JAPQKO010000003">
    <property type="protein sequence ID" value="KAJ5172071.1"/>
    <property type="molecule type" value="Genomic_DNA"/>
</dbReference>
<sequence length="148" mass="16163">MAKFILDQKRTPIIGRGQAIGSNIHVQSLTELFLQLFEEAMTGESDDLLWGAEAYYLVEQGEHCWGDVAHSIGLVAVGKGYLSSVPEPILVDKKTAFELAGFEATSWGSNMRCRATKARSILHWQPGGGSLDEELPGIVDAEFVALKK</sequence>
<keyword evidence="2" id="KW-1185">Reference proteome</keyword>